<reference evidence="1" key="2">
    <citation type="submission" date="2023-06" db="EMBL/GenBank/DDBJ databases">
        <authorList>
            <consortium name="Lawrence Berkeley National Laboratory"/>
            <person name="Haridas S."/>
            <person name="Hensen N."/>
            <person name="Bonometti L."/>
            <person name="Westerberg I."/>
            <person name="Brannstrom I.O."/>
            <person name="Guillou S."/>
            <person name="Cros-Aarteil S."/>
            <person name="Calhoun S."/>
            <person name="Kuo A."/>
            <person name="Mondo S."/>
            <person name="Pangilinan J."/>
            <person name="Riley R."/>
            <person name="Labutti K."/>
            <person name="Andreopoulos B."/>
            <person name="Lipzen A."/>
            <person name="Chen C."/>
            <person name="Yanf M."/>
            <person name="Daum C."/>
            <person name="Ng V."/>
            <person name="Clum A."/>
            <person name="Steindorff A."/>
            <person name="Ohm R."/>
            <person name="Martin F."/>
            <person name="Silar P."/>
            <person name="Natvig D."/>
            <person name="Lalanne C."/>
            <person name="Gautier V."/>
            <person name="Ament-Velasquez S.L."/>
            <person name="Kruys A."/>
            <person name="Hutchinson M.I."/>
            <person name="Powell A.J."/>
            <person name="Barry K."/>
            <person name="Miller A.N."/>
            <person name="Grigoriev I.V."/>
            <person name="Debuchy R."/>
            <person name="Gladieux P."/>
            <person name="Thoren M.H."/>
            <person name="Johannesson H."/>
        </authorList>
    </citation>
    <scope>NUCLEOTIDE SEQUENCE</scope>
    <source>
        <strain evidence="1">CBS 955.72</strain>
    </source>
</reference>
<accession>A0AAJ0HCV9</accession>
<name>A0AAJ0HCV9_9PEZI</name>
<comment type="caution">
    <text evidence="1">The sequence shown here is derived from an EMBL/GenBank/DDBJ whole genome shotgun (WGS) entry which is preliminary data.</text>
</comment>
<dbReference type="AlphaFoldDB" id="A0AAJ0HCV9"/>
<dbReference type="Proteomes" id="UP001275084">
    <property type="component" value="Unassembled WGS sequence"/>
</dbReference>
<protein>
    <submittedName>
        <fullName evidence="1">Uncharacterized protein</fullName>
    </submittedName>
</protein>
<proteinExistence type="predicted"/>
<sequence>MSFCMGRRRSPFTSRWIAMFVGAMVVALWSMPAGVLMRGCRPGAGICRGCPPSFEVGLRSRVTKQPVAFYVRRKARERRSRDVGIGSSRKSCRQRRRARAEKAHLGWDNLVMY</sequence>
<reference evidence="1" key="1">
    <citation type="journal article" date="2023" name="Mol. Phylogenet. Evol.">
        <title>Genome-scale phylogeny and comparative genomics of the fungal order Sordariales.</title>
        <authorList>
            <person name="Hensen N."/>
            <person name="Bonometti L."/>
            <person name="Westerberg I."/>
            <person name="Brannstrom I.O."/>
            <person name="Guillou S."/>
            <person name="Cros-Aarteil S."/>
            <person name="Calhoun S."/>
            <person name="Haridas S."/>
            <person name="Kuo A."/>
            <person name="Mondo S."/>
            <person name="Pangilinan J."/>
            <person name="Riley R."/>
            <person name="LaButti K."/>
            <person name="Andreopoulos B."/>
            <person name="Lipzen A."/>
            <person name="Chen C."/>
            <person name="Yan M."/>
            <person name="Daum C."/>
            <person name="Ng V."/>
            <person name="Clum A."/>
            <person name="Steindorff A."/>
            <person name="Ohm R.A."/>
            <person name="Martin F."/>
            <person name="Silar P."/>
            <person name="Natvig D.O."/>
            <person name="Lalanne C."/>
            <person name="Gautier V."/>
            <person name="Ament-Velasquez S.L."/>
            <person name="Kruys A."/>
            <person name="Hutchinson M.I."/>
            <person name="Powell A.J."/>
            <person name="Barry K."/>
            <person name="Miller A.N."/>
            <person name="Grigoriev I.V."/>
            <person name="Debuchy R."/>
            <person name="Gladieux P."/>
            <person name="Hiltunen Thoren M."/>
            <person name="Johannesson H."/>
        </authorList>
    </citation>
    <scope>NUCLEOTIDE SEQUENCE</scope>
    <source>
        <strain evidence="1">CBS 955.72</strain>
    </source>
</reference>
<keyword evidence="2" id="KW-1185">Reference proteome</keyword>
<dbReference type="EMBL" id="JAUIQD010000006">
    <property type="protein sequence ID" value="KAK3347217.1"/>
    <property type="molecule type" value="Genomic_DNA"/>
</dbReference>
<evidence type="ECO:0000313" key="1">
    <source>
        <dbReference type="EMBL" id="KAK3347217.1"/>
    </source>
</evidence>
<evidence type="ECO:0000313" key="2">
    <source>
        <dbReference type="Proteomes" id="UP001275084"/>
    </source>
</evidence>
<organism evidence="1 2">
    <name type="scientific">Lasiosphaeria hispida</name>
    <dbReference type="NCBI Taxonomy" id="260671"/>
    <lineage>
        <taxon>Eukaryota</taxon>
        <taxon>Fungi</taxon>
        <taxon>Dikarya</taxon>
        <taxon>Ascomycota</taxon>
        <taxon>Pezizomycotina</taxon>
        <taxon>Sordariomycetes</taxon>
        <taxon>Sordariomycetidae</taxon>
        <taxon>Sordariales</taxon>
        <taxon>Lasiosphaeriaceae</taxon>
        <taxon>Lasiosphaeria</taxon>
    </lineage>
</organism>
<gene>
    <name evidence="1" type="ORF">B0T25DRAFT_297299</name>
</gene>